<feature type="domain" description="GCF C-terminal" evidence="1">
    <location>
        <begin position="25"/>
        <end position="83"/>
    </location>
</feature>
<dbReference type="GO" id="GO:0000390">
    <property type="term" value="P:spliceosomal complex disassembly"/>
    <property type="evidence" value="ECO:0007669"/>
    <property type="project" value="InterPro"/>
</dbReference>
<dbReference type="InterPro" id="IPR022783">
    <property type="entry name" value="GCFC_dom"/>
</dbReference>
<name>A0AAN9HXX3_CROPI</name>
<gene>
    <name evidence="2" type="ORF">RIF29_29977</name>
</gene>
<evidence type="ECO:0000313" key="2">
    <source>
        <dbReference type="EMBL" id="KAK7256525.1"/>
    </source>
</evidence>
<dbReference type="Pfam" id="PF07842">
    <property type="entry name" value="GCFC"/>
    <property type="match status" value="1"/>
</dbReference>
<keyword evidence="3" id="KW-1185">Reference proteome</keyword>
<dbReference type="InterPro" id="IPR045211">
    <property type="entry name" value="TFP11/STIP/Ntr1"/>
</dbReference>
<proteinExistence type="predicted"/>
<sequence>MPRRKLAEAEIQEIDRKLRTELVAVLILKKEKEKLETEVTFKTKANQNLDQFNWVAKWASAIPIHLMVDMMEKFFFTKWLQALYYWLSSSPDFKEVTNWYKGWKEIIPNELLTTESIRYQLNRGLDMMNQAVEGMQVVQPGVKENISYLRVLERRQFEAQHQAAASLGSAANADGVANMHVLTLKEVIEAHAQEHGLLFKLKPGRMYNGYQIYGFGNVSIVIDSLNRKVYAQNDEMCYTSVLRPIVFLLLELWAYMELQVLGSVTLLQNLLDEAFWSRNLVGIGATSIDVVRMTGVAAKSYFHLQICLEDVNRIGT</sequence>
<dbReference type="EMBL" id="JAYWIO010000006">
    <property type="protein sequence ID" value="KAK7256525.1"/>
    <property type="molecule type" value="Genomic_DNA"/>
</dbReference>
<dbReference type="PANTHER" id="PTHR23329">
    <property type="entry name" value="TUFTELIN-INTERACTING PROTEIN 11-RELATED"/>
    <property type="match status" value="1"/>
</dbReference>
<evidence type="ECO:0000313" key="3">
    <source>
        <dbReference type="Proteomes" id="UP001372338"/>
    </source>
</evidence>
<comment type="caution">
    <text evidence="2">The sequence shown here is derived from an EMBL/GenBank/DDBJ whole genome shotgun (WGS) entry which is preliminary data.</text>
</comment>
<dbReference type="PANTHER" id="PTHR23329:SF1">
    <property type="entry name" value="TUFTELIN-INTERACTING PROTEIN 11"/>
    <property type="match status" value="1"/>
</dbReference>
<accession>A0AAN9HXX3</accession>
<evidence type="ECO:0000259" key="1">
    <source>
        <dbReference type="Pfam" id="PF07842"/>
    </source>
</evidence>
<protein>
    <recommendedName>
        <fullName evidence="1">GCF C-terminal domain-containing protein</fullName>
    </recommendedName>
</protein>
<reference evidence="2 3" key="1">
    <citation type="submission" date="2024-01" db="EMBL/GenBank/DDBJ databases">
        <title>The genomes of 5 underutilized Papilionoideae crops provide insights into root nodulation and disease resistanc.</title>
        <authorList>
            <person name="Yuan L."/>
        </authorList>
    </citation>
    <scope>NUCLEOTIDE SEQUENCE [LARGE SCALE GENOMIC DNA]</scope>
    <source>
        <strain evidence="2">ZHUSHIDOU_FW_LH</strain>
        <tissue evidence="2">Leaf</tissue>
    </source>
</reference>
<dbReference type="Proteomes" id="UP001372338">
    <property type="component" value="Unassembled WGS sequence"/>
</dbReference>
<organism evidence="2 3">
    <name type="scientific">Crotalaria pallida</name>
    <name type="common">Smooth rattlebox</name>
    <name type="synonym">Crotalaria striata</name>
    <dbReference type="NCBI Taxonomy" id="3830"/>
    <lineage>
        <taxon>Eukaryota</taxon>
        <taxon>Viridiplantae</taxon>
        <taxon>Streptophyta</taxon>
        <taxon>Embryophyta</taxon>
        <taxon>Tracheophyta</taxon>
        <taxon>Spermatophyta</taxon>
        <taxon>Magnoliopsida</taxon>
        <taxon>eudicotyledons</taxon>
        <taxon>Gunneridae</taxon>
        <taxon>Pentapetalae</taxon>
        <taxon>rosids</taxon>
        <taxon>fabids</taxon>
        <taxon>Fabales</taxon>
        <taxon>Fabaceae</taxon>
        <taxon>Papilionoideae</taxon>
        <taxon>50 kb inversion clade</taxon>
        <taxon>genistoids sensu lato</taxon>
        <taxon>core genistoids</taxon>
        <taxon>Crotalarieae</taxon>
        <taxon>Crotalaria</taxon>
    </lineage>
</organism>
<dbReference type="GO" id="GO:0071008">
    <property type="term" value="C:U2-type post-mRNA release spliceosomal complex"/>
    <property type="evidence" value="ECO:0007669"/>
    <property type="project" value="TreeGrafter"/>
</dbReference>
<dbReference type="AlphaFoldDB" id="A0AAN9HXX3"/>